<dbReference type="GeneTree" id="ENSGT00390000013601"/>
<dbReference type="Proteomes" id="UP000008672">
    <property type="component" value="Unassembled WGS sequence"/>
</dbReference>
<dbReference type="Pfam" id="PF05536">
    <property type="entry name" value="Neurochondrin"/>
    <property type="match status" value="1"/>
</dbReference>
<accession>H3B7Q3</accession>
<dbReference type="GO" id="GO:0030425">
    <property type="term" value="C:dendrite"/>
    <property type="evidence" value="ECO:0007669"/>
    <property type="project" value="TreeGrafter"/>
</dbReference>
<dbReference type="FunCoup" id="H3B7Q3">
    <property type="interactions" value="351"/>
</dbReference>
<name>H3B7Q3_LATCH</name>
<dbReference type="EMBL" id="AFYH01014202">
    <property type="status" value="NOT_ANNOTATED_CDS"/>
    <property type="molecule type" value="Genomic_DNA"/>
</dbReference>
<dbReference type="InterPro" id="IPR008709">
    <property type="entry name" value="Neurochondrin"/>
</dbReference>
<gene>
    <name evidence="3" type="primary">NCDN</name>
</gene>
<evidence type="ECO:0000313" key="4">
    <source>
        <dbReference type="Proteomes" id="UP000008672"/>
    </source>
</evidence>
<organism evidence="3 4">
    <name type="scientific">Latimeria chalumnae</name>
    <name type="common">Coelacanth</name>
    <dbReference type="NCBI Taxonomy" id="7897"/>
    <lineage>
        <taxon>Eukaryota</taxon>
        <taxon>Metazoa</taxon>
        <taxon>Chordata</taxon>
        <taxon>Craniata</taxon>
        <taxon>Vertebrata</taxon>
        <taxon>Euteleostomi</taxon>
        <taxon>Coelacanthiformes</taxon>
        <taxon>Coelacanthidae</taxon>
        <taxon>Latimeria</taxon>
    </lineage>
</organism>
<dbReference type="GO" id="GO:0048168">
    <property type="term" value="P:regulation of neuronal synaptic plasticity"/>
    <property type="evidence" value="ECO:0007669"/>
    <property type="project" value="TreeGrafter"/>
</dbReference>
<protein>
    <recommendedName>
        <fullName evidence="2">Neurochondrin</fullName>
    </recommendedName>
</protein>
<dbReference type="SUPFAM" id="SSF48371">
    <property type="entry name" value="ARM repeat"/>
    <property type="match status" value="1"/>
</dbReference>
<evidence type="ECO:0000256" key="1">
    <source>
        <dbReference type="ARBA" id="ARBA00006927"/>
    </source>
</evidence>
<dbReference type="AlphaFoldDB" id="H3B7Q3"/>
<evidence type="ECO:0000313" key="3">
    <source>
        <dbReference type="Ensembl" id="ENSLACP00000017924.1"/>
    </source>
</evidence>
<dbReference type="eggNOG" id="KOG2611">
    <property type="taxonomic scope" value="Eukaryota"/>
</dbReference>
<reference evidence="3" key="3">
    <citation type="submission" date="2025-09" db="UniProtKB">
        <authorList>
            <consortium name="Ensembl"/>
        </authorList>
    </citation>
    <scope>IDENTIFICATION</scope>
</reference>
<reference evidence="3" key="2">
    <citation type="submission" date="2025-08" db="UniProtKB">
        <authorList>
            <consortium name="Ensembl"/>
        </authorList>
    </citation>
    <scope>IDENTIFICATION</scope>
</reference>
<evidence type="ECO:0000256" key="2">
    <source>
        <dbReference type="ARBA" id="ARBA00018324"/>
    </source>
</evidence>
<dbReference type="Bgee" id="ENSLACG00000015791">
    <property type="expression patterns" value="Expressed in post-anal tail muscle and 2 other cell types or tissues"/>
</dbReference>
<dbReference type="PANTHER" id="PTHR13109:SF7">
    <property type="entry name" value="NEUROCHONDRIN"/>
    <property type="match status" value="1"/>
</dbReference>
<dbReference type="STRING" id="7897.ENSLACP00000017924"/>
<comment type="similarity">
    <text evidence="1">Belongs to the neurochondrin family.</text>
</comment>
<dbReference type="Ensembl" id="ENSLACT00000018054.1">
    <property type="protein sequence ID" value="ENSLACP00000017924.1"/>
    <property type="gene ID" value="ENSLACG00000015791.2"/>
</dbReference>
<dbReference type="InParanoid" id="H3B7Q3"/>
<dbReference type="OMA" id="IVHYKKP"/>
<reference evidence="4" key="1">
    <citation type="submission" date="2011-08" db="EMBL/GenBank/DDBJ databases">
        <title>The draft genome of Latimeria chalumnae.</title>
        <authorList>
            <person name="Di Palma F."/>
            <person name="Alfoldi J."/>
            <person name="Johnson J."/>
            <person name="Berlin A."/>
            <person name="Gnerre S."/>
            <person name="Jaffe D."/>
            <person name="MacCallum I."/>
            <person name="Young S."/>
            <person name="Walker B.J."/>
            <person name="Lander E."/>
            <person name="Lindblad-Toh K."/>
        </authorList>
    </citation>
    <scope>NUCLEOTIDE SEQUENCE [LARGE SCALE GENOMIC DNA]</scope>
    <source>
        <strain evidence="4">Wild caught</strain>
    </source>
</reference>
<proteinExistence type="inferred from homology"/>
<dbReference type="HOGENOM" id="CLU_012443_0_0_1"/>
<keyword evidence="4" id="KW-1185">Reference proteome</keyword>
<dbReference type="InterPro" id="IPR016024">
    <property type="entry name" value="ARM-type_fold"/>
</dbReference>
<dbReference type="PANTHER" id="PTHR13109">
    <property type="entry name" value="NEUROCHONDRIN"/>
    <property type="match status" value="1"/>
</dbReference>
<sequence>ITKVVKAGEADAKTLRRIFDAVGFTFPNRLLASTEAPDGCPSHIFRALAVTLLACFCTDPDLAGHPQILNKIPIFNEIITSKADQNDCPVKSMIDDAYQCLGAIAATTQGRQQLVSQGGVSALCRAFLHQGHGCSQALGILSGILSTAMAKCWKKSMSDLLALLGTLSKEFCNTEDKKKFELCEILPHFLPPVPFLLKGAFRKECFQNLYTGLYRILNSKLSASQSEPALKLAGCLIASYGSDWILAESREVQGKFLALLINLACVEVRLCLEDLTPEEGEAKRDVVAACYSIVEFGMMVCAAEESSSLTEEQCTQLVRIMAEAFGAIIHYLKQQVGPDKVQDSFVFLSVRLLSAWLAEETASLKEAICDLLPFLIQYTKALFERELASGDVSSWTAELVLSDGPGGPPCPTDALRLLLPGLCHLTAEEGPRRILISEGAPALLLQYFTHQWDVLRSSQQTSDIADGVEMSLRTSCGIFLNFVVTEPDLIRKEEAFSSLLSLLMSSLPSLVHSRKQCILAANFVTLGLMLSRLLANTPVLLETTSSKKFFGAAVIFLSKAYQAKTDPKDEMMRLEVSDCYQEFWEEISELWFLGMQAFASCVPLLPWIPELVLESDWLKLIFALLDHASPMSVDMELVTAFQGVLIELAEHSQQCKKFILSNGGEEKANLYGMAALEQCLHGE</sequence>
<dbReference type="GO" id="GO:0031175">
    <property type="term" value="P:neuron projection development"/>
    <property type="evidence" value="ECO:0007669"/>
    <property type="project" value="TreeGrafter"/>
</dbReference>